<dbReference type="PANTHER" id="PTHR43359">
    <property type="entry name" value="FORMATE HYDROGENLYASE SUBUNIT 4"/>
    <property type="match status" value="1"/>
</dbReference>
<evidence type="ECO:0000256" key="3">
    <source>
        <dbReference type="ARBA" id="ARBA00022989"/>
    </source>
</evidence>
<evidence type="ECO:0000256" key="1">
    <source>
        <dbReference type="ARBA" id="ARBA00004141"/>
    </source>
</evidence>
<sequence>MSAMSVLFSRGICVISASIALLMGSVIAGMERKVQARIQQRIGPPILTPGFWSWLKFYYKKKVRPLATAPSFYIWTVVLGIFVVLLLLIVTLPPVWGFLGLASILGVVGFLKLEELLYVLMGSVSQSIMSVPLFPWDIVRGGKVLGTRREFFEQQSALRALKMIGLGSIPLYVAIAVPFAMAKSPYISDVIRLQNPAFFTESIFPLPSSPAFFTVYGFFASIVFFIGYVILLNDKPFNIIKPKIDIMEGGTLEYGAIYRAYMYIFSQVMAFVLSSVYVTLFLGIPLDVTRPALLALHLVLTLPLPIFKAVLAAFSPVLTFRQIYSASAGLTAIGAFALIASLII</sequence>
<dbReference type="EMBL" id="QMQV01000050">
    <property type="protein sequence ID" value="RLE49048.1"/>
    <property type="molecule type" value="Genomic_DNA"/>
</dbReference>
<dbReference type="AlphaFoldDB" id="A0A497ER41"/>
<feature type="transmembrane region" description="Helical" evidence="5">
    <location>
        <begin position="6"/>
        <end position="30"/>
    </location>
</feature>
<proteinExistence type="predicted"/>
<dbReference type="GO" id="GO:0005886">
    <property type="term" value="C:plasma membrane"/>
    <property type="evidence" value="ECO:0007669"/>
    <property type="project" value="TreeGrafter"/>
</dbReference>
<evidence type="ECO:0000256" key="2">
    <source>
        <dbReference type="ARBA" id="ARBA00022692"/>
    </source>
</evidence>
<name>A0A497ER41_9CREN</name>
<feature type="transmembrane region" description="Helical" evidence="5">
    <location>
        <begin position="95"/>
        <end position="111"/>
    </location>
</feature>
<gene>
    <name evidence="6" type="ORF">DRJ31_06000</name>
</gene>
<evidence type="ECO:0000256" key="5">
    <source>
        <dbReference type="SAM" id="Phobius"/>
    </source>
</evidence>
<keyword evidence="3 5" id="KW-1133">Transmembrane helix</keyword>
<feature type="transmembrane region" description="Helical" evidence="5">
    <location>
        <begin position="292"/>
        <end position="311"/>
    </location>
</feature>
<comment type="subcellular location">
    <subcellularLocation>
        <location evidence="1">Membrane</location>
        <topology evidence="1">Multi-pass membrane protein</topology>
    </subcellularLocation>
</comment>
<evidence type="ECO:0000256" key="4">
    <source>
        <dbReference type="ARBA" id="ARBA00023136"/>
    </source>
</evidence>
<reference evidence="6 7" key="1">
    <citation type="submission" date="2018-06" db="EMBL/GenBank/DDBJ databases">
        <title>Extensive metabolic versatility and redundancy in microbially diverse, dynamic hydrothermal sediments.</title>
        <authorList>
            <person name="Dombrowski N."/>
            <person name="Teske A."/>
            <person name="Baker B.J."/>
        </authorList>
    </citation>
    <scope>NUCLEOTIDE SEQUENCE [LARGE SCALE GENOMIC DNA]</scope>
    <source>
        <strain evidence="6">B66_G16</strain>
    </source>
</reference>
<keyword evidence="2 5" id="KW-0812">Transmembrane</keyword>
<evidence type="ECO:0000313" key="6">
    <source>
        <dbReference type="EMBL" id="RLE49048.1"/>
    </source>
</evidence>
<feature type="transmembrane region" description="Helical" evidence="5">
    <location>
        <begin position="160"/>
        <end position="181"/>
    </location>
</feature>
<dbReference type="Pfam" id="PF00146">
    <property type="entry name" value="NADHdh"/>
    <property type="match status" value="2"/>
</dbReference>
<dbReference type="InterPro" id="IPR052561">
    <property type="entry name" value="ComplexI_Subunit1"/>
</dbReference>
<feature type="transmembrane region" description="Helical" evidence="5">
    <location>
        <begin position="323"/>
        <end position="343"/>
    </location>
</feature>
<organism evidence="6 7">
    <name type="scientific">Thermoproteota archaeon</name>
    <dbReference type="NCBI Taxonomy" id="2056631"/>
    <lineage>
        <taxon>Archaea</taxon>
        <taxon>Thermoproteota</taxon>
    </lineage>
</organism>
<dbReference type="Proteomes" id="UP000278475">
    <property type="component" value="Unassembled WGS sequence"/>
</dbReference>
<keyword evidence="4 5" id="KW-0472">Membrane</keyword>
<dbReference type="PANTHER" id="PTHR43359:SF1">
    <property type="entry name" value="FORMATE HYDROGENLYASE SUBUNIT 4-RELATED"/>
    <property type="match status" value="1"/>
</dbReference>
<dbReference type="InterPro" id="IPR001694">
    <property type="entry name" value="NADH_UbQ_OxRdtase_su1/FPO"/>
</dbReference>
<protein>
    <submittedName>
        <fullName evidence="6">NADH-quinone oxidoreductase subunit M</fullName>
    </submittedName>
</protein>
<evidence type="ECO:0000313" key="7">
    <source>
        <dbReference type="Proteomes" id="UP000278475"/>
    </source>
</evidence>
<feature type="transmembrane region" description="Helical" evidence="5">
    <location>
        <begin position="71"/>
        <end position="90"/>
    </location>
</feature>
<feature type="transmembrane region" description="Helical" evidence="5">
    <location>
        <begin position="211"/>
        <end position="231"/>
    </location>
</feature>
<accession>A0A497ER41</accession>
<feature type="transmembrane region" description="Helical" evidence="5">
    <location>
        <begin position="260"/>
        <end position="286"/>
    </location>
</feature>
<comment type="caution">
    <text evidence="6">The sequence shown here is derived from an EMBL/GenBank/DDBJ whole genome shotgun (WGS) entry which is preliminary data.</text>
</comment>